<feature type="non-terminal residue" evidence="1">
    <location>
        <position position="238"/>
    </location>
</feature>
<evidence type="ECO:0000313" key="1">
    <source>
        <dbReference type="EMBL" id="GAH16257.1"/>
    </source>
</evidence>
<dbReference type="AlphaFoldDB" id="X1D7Q0"/>
<sequence length="238" mass="24794">VDAAPEYTNIVCVDSRTGAAAVGFDENTRVGGAVIDKNFITIIGGKLFGDRVLGGNIPITNSIASADNIFSGSGRGIAICGFSGVLPNVIGDEEVVYLTGDGVYIIHLGIVNPVGTPGFRGIHLTGDDCHVRRSHLRLFDGDAIRLDGCLMAHIEESITAGALNGIHLLTGCLGCVAERNDIFVNTVGVLIDLGATYNHICMPHFHDNTADFTNNGGPTNALVGAHGESQILAGQTIE</sequence>
<dbReference type="EMBL" id="BART01032955">
    <property type="protein sequence ID" value="GAH16257.1"/>
    <property type="molecule type" value="Genomic_DNA"/>
</dbReference>
<proteinExistence type="predicted"/>
<name>X1D7Q0_9ZZZZ</name>
<accession>X1D7Q0</accession>
<feature type="non-terminal residue" evidence="1">
    <location>
        <position position="1"/>
    </location>
</feature>
<reference evidence="1" key="1">
    <citation type="journal article" date="2014" name="Front. Microbiol.">
        <title>High frequency of phylogenetically diverse reductive dehalogenase-homologous genes in deep subseafloor sedimentary metagenomes.</title>
        <authorList>
            <person name="Kawai M."/>
            <person name="Futagami T."/>
            <person name="Toyoda A."/>
            <person name="Takaki Y."/>
            <person name="Nishi S."/>
            <person name="Hori S."/>
            <person name="Arai W."/>
            <person name="Tsubouchi T."/>
            <person name="Morono Y."/>
            <person name="Uchiyama I."/>
            <person name="Ito T."/>
            <person name="Fujiyama A."/>
            <person name="Inagaki F."/>
            <person name="Takami H."/>
        </authorList>
    </citation>
    <scope>NUCLEOTIDE SEQUENCE</scope>
    <source>
        <strain evidence="1">Expedition CK06-06</strain>
    </source>
</reference>
<organism evidence="1">
    <name type="scientific">marine sediment metagenome</name>
    <dbReference type="NCBI Taxonomy" id="412755"/>
    <lineage>
        <taxon>unclassified sequences</taxon>
        <taxon>metagenomes</taxon>
        <taxon>ecological metagenomes</taxon>
    </lineage>
</organism>
<protein>
    <recommendedName>
        <fullName evidence="2">Right handed beta helix domain-containing protein</fullName>
    </recommendedName>
</protein>
<gene>
    <name evidence="1" type="ORF">S01H4_56796</name>
</gene>
<evidence type="ECO:0008006" key="2">
    <source>
        <dbReference type="Google" id="ProtNLM"/>
    </source>
</evidence>
<comment type="caution">
    <text evidence="1">The sequence shown here is derived from an EMBL/GenBank/DDBJ whole genome shotgun (WGS) entry which is preliminary data.</text>
</comment>